<comment type="caution">
    <text evidence="7">The sequence shown here is derived from an EMBL/GenBank/DDBJ whole genome shotgun (WGS) entry which is preliminary data.</text>
</comment>
<dbReference type="SUPFAM" id="SSF48452">
    <property type="entry name" value="TPR-like"/>
    <property type="match status" value="1"/>
</dbReference>
<dbReference type="OrthoDB" id="4336084at2"/>
<dbReference type="GO" id="GO:0000160">
    <property type="term" value="P:phosphorelay signal transduction system"/>
    <property type="evidence" value="ECO:0007669"/>
    <property type="project" value="InterPro"/>
</dbReference>
<dbReference type="Gene3D" id="1.10.10.10">
    <property type="entry name" value="Winged helix-like DNA-binding domain superfamily/Winged helix DNA-binding domain"/>
    <property type="match status" value="1"/>
</dbReference>
<dbReference type="PANTHER" id="PTHR35807">
    <property type="entry name" value="TRANSCRIPTIONAL REGULATOR REDD-RELATED"/>
    <property type="match status" value="1"/>
</dbReference>
<dbReference type="AlphaFoldDB" id="A0A561V9S0"/>
<dbReference type="PROSITE" id="PS51755">
    <property type="entry name" value="OMPR_PHOB"/>
    <property type="match status" value="1"/>
</dbReference>
<dbReference type="RefSeq" id="WP_145737155.1">
    <property type="nucleotide sequence ID" value="NZ_VIWX01000001.1"/>
</dbReference>
<dbReference type="Gene3D" id="1.25.40.10">
    <property type="entry name" value="Tetratricopeptide repeat domain"/>
    <property type="match status" value="1"/>
</dbReference>
<dbReference type="InterPro" id="IPR005158">
    <property type="entry name" value="BTAD"/>
</dbReference>
<evidence type="ECO:0000256" key="1">
    <source>
        <dbReference type="ARBA" id="ARBA00005820"/>
    </source>
</evidence>
<dbReference type="EMBL" id="VIWX01000001">
    <property type="protein sequence ID" value="TWG08369.1"/>
    <property type="molecule type" value="Genomic_DNA"/>
</dbReference>
<dbReference type="InterPro" id="IPR036388">
    <property type="entry name" value="WH-like_DNA-bd_sf"/>
</dbReference>
<proteinExistence type="inferred from homology"/>
<dbReference type="SUPFAM" id="SSF46894">
    <property type="entry name" value="C-terminal effector domain of the bipartite response regulators"/>
    <property type="match status" value="1"/>
</dbReference>
<sequence>MSEIRVRLLGEFEVLRDGAVVPISAGQQRAVLATLALRAGRALDIAAITQKLWDGEPPIGAQTTVRGYVRRLRLALDGGGADSVIGTDAGGYRLKVASSDVDVHRFTGLLDRARAEHGKPNELACLEQALGCWRGEVLEGVNCEALHRSVRPALEEQRLLAVQRRLDIRIEARDSLEIVIAELRGLVIEHPLRERFWGQLMVALHRAGRSAEALREFHTCREVLVDELGVDPGAELQELHRGILLGEMESPRTNRIRQPARVG</sequence>
<dbReference type="InterPro" id="IPR051677">
    <property type="entry name" value="AfsR-DnrI-RedD_regulator"/>
</dbReference>
<keyword evidence="4" id="KW-0804">Transcription</keyword>
<keyword evidence="8" id="KW-1185">Reference proteome</keyword>
<dbReference type="PANTHER" id="PTHR35807:SF1">
    <property type="entry name" value="TRANSCRIPTIONAL REGULATOR REDD"/>
    <property type="match status" value="1"/>
</dbReference>
<dbReference type="InterPro" id="IPR011990">
    <property type="entry name" value="TPR-like_helical_dom_sf"/>
</dbReference>
<dbReference type="InterPro" id="IPR001867">
    <property type="entry name" value="OmpR/PhoB-type_DNA-bd"/>
</dbReference>
<accession>A0A561V9S0</accession>
<gene>
    <name evidence="7" type="ORF">FHU35_11988</name>
</gene>
<evidence type="ECO:0000256" key="5">
    <source>
        <dbReference type="PROSITE-ProRule" id="PRU01091"/>
    </source>
</evidence>
<dbReference type="Pfam" id="PF03704">
    <property type="entry name" value="BTAD"/>
    <property type="match status" value="1"/>
</dbReference>
<keyword evidence="3 5" id="KW-0238">DNA-binding</keyword>
<name>A0A561V9S0_9PSEU</name>
<dbReference type="InterPro" id="IPR016032">
    <property type="entry name" value="Sig_transdc_resp-reg_C-effctor"/>
</dbReference>
<feature type="DNA-binding region" description="OmpR/PhoB-type" evidence="5">
    <location>
        <begin position="1"/>
        <end position="96"/>
    </location>
</feature>
<organism evidence="7 8">
    <name type="scientific">Saccharopolyspora dendranthemae</name>
    <dbReference type="NCBI Taxonomy" id="1181886"/>
    <lineage>
        <taxon>Bacteria</taxon>
        <taxon>Bacillati</taxon>
        <taxon>Actinomycetota</taxon>
        <taxon>Actinomycetes</taxon>
        <taxon>Pseudonocardiales</taxon>
        <taxon>Pseudonocardiaceae</taxon>
        <taxon>Saccharopolyspora</taxon>
    </lineage>
</organism>
<feature type="domain" description="OmpR/PhoB-type" evidence="6">
    <location>
        <begin position="1"/>
        <end position="96"/>
    </location>
</feature>
<evidence type="ECO:0000313" key="7">
    <source>
        <dbReference type="EMBL" id="TWG08369.1"/>
    </source>
</evidence>
<keyword evidence="2" id="KW-0805">Transcription regulation</keyword>
<evidence type="ECO:0000256" key="2">
    <source>
        <dbReference type="ARBA" id="ARBA00023015"/>
    </source>
</evidence>
<dbReference type="Pfam" id="PF00486">
    <property type="entry name" value="Trans_reg_C"/>
    <property type="match status" value="1"/>
</dbReference>
<evidence type="ECO:0000259" key="6">
    <source>
        <dbReference type="PROSITE" id="PS51755"/>
    </source>
</evidence>
<protein>
    <submittedName>
        <fullName evidence="7">DNA-binding SARP family transcriptional activator</fullName>
    </submittedName>
</protein>
<evidence type="ECO:0000256" key="4">
    <source>
        <dbReference type="ARBA" id="ARBA00023163"/>
    </source>
</evidence>
<dbReference type="Proteomes" id="UP000316184">
    <property type="component" value="Unassembled WGS sequence"/>
</dbReference>
<dbReference type="CDD" id="cd15831">
    <property type="entry name" value="BTAD"/>
    <property type="match status" value="1"/>
</dbReference>
<dbReference type="GO" id="GO:0006355">
    <property type="term" value="P:regulation of DNA-templated transcription"/>
    <property type="evidence" value="ECO:0007669"/>
    <property type="project" value="InterPro"/>
</dbReference>
<dbReference type="SMART" id="SM01043">
    <property type="entry name" value="BTAD"/>
    <property type="match status" value="1"/>
</dbReference>
<evidence type="ECO:0000313" key="8">
    <source>
        <dbReference type="Proteomes" id="UP000316184"/>
    </source>
</evidence>
<comment type="similarity">
    <text evidence="1">Belongs to the AfsR/DnrI/RedD regulatory family.</text>
</comment>
<reference evidence="7 8" key="1">
    <citation type="submission" date="2019-06" db="EMBL/GenBank/DDBJ databases">
        <title>Sequencing the genomes of 1000 actinobacteria strains.</title>
        <authorList>
            <person name="Klenk H.-P."/>
        </authorList>
    </citation>
    <scope>NUCLEOTIDE SEQUENCE [LARGE SCALE GENOMIC DNA]</scope>
    <source>
        <strain evidence="7 8">DSM 46699</strain>
    </source>
</reference>
<dbReference type="SMART" id="SM00862">
    <property type="entry name" value="Trans_reg_C"/>
    <property type="match status" value="1"/>
</dbReference>
<evidence type="ECO:0000256" key="3">
    <source>
        <dbReference type="ARBA" id="ARBA00023125"/>
    </source>
</evidence>
<dbReference type="GO" id="GO:0003677">
    <property type="term" value="F:DNA binding"/>
    <property type="evidence" value="ECO:0007669"/>
    <property type="project" value="UniProtKB-UniRule"/>
</dbReference>